<name>A0A5J4YXQ3_PORPP</name>
<evidence type="ECO:0000256" key="10">
    <source>
        <dbReference type="ARBA" id="ARBA00023170"/>
    </source>
</evidence>
<dbReference type="OrthoDB" id="7694678at2759"/>
<evidence type="ECO:0000256" key="7">
    <source>
        <dbReference type="ARBA" id="ARBA00022927"/>
    </source>
</evidence>
<keyword evidence="8 11" id="KW-1133">Transmembrane helix</keyword>
<keyword evidence="3" id="KW-0813">Transport</keyword>
<dbReference type="EMBL" id="VRMN01000003">
    <property type="protein sequence ID" value="KAA8495908.1"/>
    <property type="molecule type" value="Genomic_DNA"/>
</dbReference>
<keyword evidence="13" id="KW-1185">Reference proteome</keyword>
<dbReference type="Proteomes" id="UP000324585">
    <property type="component" value="Unassembled WGS sequence"/>
</dbReference>
<proteinExistence type="inferred from homology"/>
<keyword evidence="10 12" id="KW-0675">Receptor</keyword>
<sequence>MNLFRLGGDLLHVFSIFVLTLKIKTSKNVAGISLRTQQLYLLVFCTRYLDLLFTNPFRSGLTMYNTVFKILFIASSAYIVYLMRKKYKQTYSVKDDTFRVEFLIVPACLAGTLFHYRNTFFEIVWAFSIYMESVAIIPQLYLLQKTGEVENLTSHYIACLGGYRALYLLNWVWRFFTEPRYRHWIEWIAGTIQTALYADFFYYYFLNKTKGQKLKLPP</sequence>
<feature type="transmembrane region" description="Helical" evidence="11">
    <location>
        <begin position="63"/>
        <end position="82"/>
    </location>
</feature>
<feature type="transmembrane region" description="Helical" evidence="11">
    <location>
        <begin position="123"/>
        <end position="143"/>
    </location>
</feature>
<evidence type="ECO:0000256" key="11">
    <source>
        <dbReference type="SAM" id="Phobius"/>
    </source>
</evidence>
<keyword evidence="9 11" id="KW-0472">Membrane</keyword>
<evidence type="ECO:0000256" key="4">
    <source>
        <dbReference type="ARBA" id="ARBA00022692"/>
    </source>
</evidence>
<evidence type="ECO:0000313" key="13">
    <source>
        <dbReference type="Proteomes" id="UP000324585"/>
    </source>
</evidence>
<protein>
    <submittedName>
        <fullName evidence="12">ER lumen protein-retaining receptor B</fullName>
    </submittedName>
</protein>
<evidence type="ECO:0000256" key="6">
    <source>
        <dbReference type="ARBA" id="ARBA00022892"/>
    </source>
</evidence>
<keyword evidence="6" id="KW-0931">ER-Golgi transport</keyword>
<gene>
    <name evidence="12" type="ORF">FVE85_2063</name>
</gene>
<dbReference type="PROSITE" id="PS00951">
    <property type="entry name" value="ER_LUMEN_RECEPTOR_1"/>
    <property type="match status" value="1"/>
</dbReference>
<evidence type="ECO:0000256" key="1">
    <source>
        <dbReference type="ARBA" id="ARBA00004477"/>
    </source>
</evidence>
<comment type="subcellular location">
    <subcellularLocation>
        <location evidence="1">Endoplasmic reticulum membrane</location>
        <topology evidence="1">Multi-pass membrane protein</topology>
    </subcellularLocation>
</comment>
<reference evidence="13" key="1">
    <citation type="journal article" date="2019" name="Nat. Commun.">
        <title>Expansion of phycobilisome linker gene families in mesophilic red algae.</title>
        <authorList>
            <person name="Lee J."/>
            <person name="Kim D."/>
            <person name="Bhattacharya D."/>
            <person name="Yoon H.S."/>
        </authorList>
    </citation>
    <scope>NUCLEOTIDE SEQUENCE [LARGE SCALE GENOMIC DNA]</scope>
    <source>
        <strain evidence="13">CCMP 1328</strain>
    </source>
</reference>
<comment type="similarity">
    <text evidence="2">Belongs to the ERD2 family.</text>
</comment>
<dbReference type="InterPro" id="IPR000133">
    <property type="entry name" value="ER_ret_rcpt"/>
</dbReference>
<dbReference type="GO" id="GO:0005789">
    <property type="term" value="C:endoplasmic reticulum membrane"/>
    <property type="evidence" value="ECO:0007669"/>
    <property type="project" value="UniProtKB-SubCell"/>
</dbReference>
<evidence type="ECO:0000313" key="12">
    <source>
        <dbReference type="EMBL" id="KAA8495908.1"/>
    </source>
</evidence>
<keyword evidence="7" id="KW-0653">Protein transport</keyword>
<comment type="caution">
    <text evidence="12">The sequence shown here is derived from an EMBL/GenBank/DDBJ whole genome shotgun (WGS) entry which is preliminary data.</text>
</comment>
<dbReference type="AlphaFoldDB" id="A0A5J4YXQ3"/>
<evidence type="ECO:0000256" key="2">
    <source>
        <dbReference type="ARBA" id="ARBA00010120"/>
    </source>
</evidence>
<evidence type="ECO:0000256" key="3">
    <source>
        <dbReference type="ARBA" id="ARBA00022448"/>
    </source>
</evidence>
<keyword evidence="4 11" id="KW-0812">Transmembrane</keyword>
<evidence type="ECO:0000256" key="9">
    <source>
        <dbReference type="ARBA" id="ARBA00023136"/>
    </source>
</evidence>
<keyword evidence="5" id="KW-0256">Endoplasmic reticulum</keyword>
<dbReference type="GO" id="GO:0006621">
    <property type="term" value="P:protein retention in ER lumen"/>
    <property type="evidence" value="ECO:0007669"/>
    <property type="project" value="InterPro"/>
</dbReference>
<dbReference type="OMA" id="WKSRSCE"/>
<dbReference type="Pfam" id="PF00810">
    <property type="entry name" value="ER_lumen_recept"/>
    <property type="match status" value="1"/>
</dbReference>
<feature type="transmembrane region" description="Helical" evidence="11">
    <location>
        <begin position="155"/>
        <end position="173"/>
    </location>
</feature>
<organism evidence="12 13">
    <name type="scientific">Porphyridium purpureum</name>
    <name type="common">Red alga</name>
    <name type="synonym">Porphyridium cruentum</name>
    <dbReference type="NCBI Taxonomy" id="35688"/>
    <lineage>
        <taxon>Eukaryota</taxon>
        <taxon>Rhodophyta</taxon>
        <taxon>Bangiophyceae</taxon>
        <taxon>Porphyridiales</taxon>
        <taxon>Porphyridiaceae</taxon>
        <taxon>Porphyridium</taxon>
    </lineage>
</organism>
<dbReference type="GO" id="GO:0046923">
    <property type="term" value="F:ER retention sequence binding"/>
    <property type="evidence" value="ECO:0007669"/>
    <property type="project" value="InterPro"/>
</dbReference>
<evidence type="ECO:0000256" key="8">
    <source>
        <dbReference type="ARBA" id="ARBA00022989"/>
    </source>
</evidence>
<evidence type="ECO:0000256" key="5">
    <source>
        <dbReference type="ARBA" id="ARBA00022824"/>
    </source>
</evidence>
<feature type="transmembrane region" description="Helical" evidence="11">
    <location>
        <begin position="185"/>
        <end position="205"/>
    </location>
</feature>
<dbReference type="PRINTS" id="PR00660">
    <property type="entry name" value="ERLUMENR"/>
</dbReference>
<dbReference type="PANTHER" id="PTHR10585">
    <property type="entry name" value="ER LUMEN PROTEIN RETAINING RECEPTOR"/>
    <property type="match status" value="1"/>
</dbReference>
<dbReference type="GO" id="GO:0016192">
    <property type="term" value="P:vesicle-mediated transport"/>
    <property type="evidence" value="ECO:0007669"/>
    <property type="project" value="UniProtKB-KW"/>
</dbReference>
<accession>A0A5J4YXQ3</accession>
<dbReference type="GO" id="GO:0015031">
    <property type="term" value="P:protein transport"/>
    <property type="evidence" value="ECO:0007669"/>
    <property type="project" value="UniProtKB-KW"/>
</dbReference>